<dbReference type="InterPro" id="IPR036259">
    <property type="entry name" value="MFS_trans_sf"/>
</dbReference>
<evidence type="ECO:0000256" key="2">
    <source>
        <dbReference type="SAM" id="Phobius"/>
    </source>
</evidence>
<gene>
    <name evidence="3" type="ORF">A5635_12180</name>
</gene>
<keyword evidence="2" id="KW-0812">Transmembrane</keyword>
<sequence>MNKWMVRGLVFAAAMVVLRLFQGALINAWQTQSALISIVLLTLFVIASVLWGLRDGRADANTNPDPDRREDLAMVWLLAGLVAGLVSGLVAWIIALFYKGIYTGGLLNELTTFAAFTALLVFVFGILGVALGRWLVDRKADKEPERHHGRAKDDREDTDVFSAVRDDESPTGEIPRQSQGGAQTEERTSPVATAERDEQTEVIRTGDRGSEDKTEVIRTGDSSEAKTEVLNLDEATRPHKKSSE</sequence>
<protein>
    <recommendedName>
        <fullName evidence="5">Transmembrane protein</fullName>
    </recommendedName>
</protein>
<feature type="transmembrane region" description="Helical" evidence="2">
    <location>
        <begin position="33"/>
        <end position="53"/>
    </location>
</feature>
<organism evidence="3 4">
    <name type="scientific">Mycobacterium asiaticum</name>
    <dbReference type="NCBI Taxonomy" id="1790"/>
    <lineage>
        <taxon>Bacteria</taxon>
        <taxon>Bacillati</taxon>
        <taxon>Actinomycetota</taxon>
        <taxon>Actinomycetes</taxon>
        <taxon>Mycobacteriales</taxon>
        <taxon>Mycobacteriaceae</taxon>
        <taxon>Mycobacterium</taxon>
    </lineage>
</organism>
<evidence type="ECO:0000313" key="4">
    <source>
        <dbReference type="Proteomes" id="UP000093819"/>
    </source>
</evidence>
<dbReference type="Proteomes" id="UP000093819">
    <property type="component" value="Unassembled WGS sequence"/>
</dbReference>
<keyword evidence="2" id="KW-1133">Transmembrane helix</keyword>
<evidence type="ECO:0008006" key="5">
    <source>
        <dbReference type="Google" id="ProtNLM"/>
    </source>
</evidence>
<dbReference type="NCBIfam" id="NF037996">
    <property type="entry name" value="B-4DMT"/>
    <property type="match status" value="1"/>
</dbReference>
<feature type="region of interest" description="Disordered" evidence="1">
    <location>
        <begin position="142"/>
        <end position="244"/>
    </location>
</feature>
<name>A0A1A3NYG0_MYCAS</name>
<accession>A0A1A3NYG0</accession>
<feature type="compositionally biased region" description="Basic and acidic residues" evidence="1">
    <location>
        <begin position="234"/>
        <end position="244"/>
    </location>
</feature>
<reference evidence="3 4" key="1">
    <citation type="submission" date="2016-06" db="EMBL/GenBank/DDBJ databases">
        <authorList>
            <person name="Kjaerup R.B."/>
            <person name="Dalgaard T.S."/>
            <person name="Juul-Madsen H.R."/>
        </authorList>
    </citation>
    <scope>NUCLEOTIDE SEQUENCE [LARGE SCALE GENOMIC DNA]</scope>
    <source>
        <strain evidence="3 4">1245335.1</strain>
    </source>
</reference>
<feature type="compositionally biased region" description="Basic and acidic residues" evidence="1">
    <location>
        <begin position="142"/>
        <end position="155"/>
    </location>
</feature>
<dbReference type="EMBL" id="LZLR01000010">
    <property type="protein sequence ID" value="OBK26976.1"/>
    <property type="molecule type" value="Genomic_DNA"/>
</dbReference>
<dbReference type="OrthoDB" id="4375786at2"/>
<feature type="compositionally biased region" description="Basic and acidic residues" evidence="1">
    <location>
        <begin position="184"/>
        <end position="227"/>
    </location>
</feature>
<evidence type="ECO:0000256" key="1">
    <source>
        <dbReference type="SAM" id="MobiDB-lite"/>
    </source>
</evidence>
<feature type="transmembrane region" description="Helical" evidence="2">
    <location>
        <begin position="110"/>
        <end position="136"/>
    </location>
</feature>
<comment type="caution">
    <text evidence="3">The sequence shown here is derived from an EMBL/GenBank/DDBJ whole genome shotgun (WGS) entry which is preliminary data.</text>
</comment>
<feature type="transmembrane region" description="Helical" evidence="2">
    <location>
        <begin position="74"/>
        <end position="98"/>
    </location>
</feature>
<proteinExistence type="predicted"/>
<dbReference type="RefSeq" id="WP_065033695.1">
    <property type="nucleotide sequence ID" value="NZ_LZLR01000010.1"/>
</dbReference>
<keyword evidence="2" id="KW-0472">Membrane</keyword>
<dbReference type="InterPro" id="IPR047958">
    <property type="entry name" value="B-4DMT-like"/>
</dbReference>
<evidence type="ECO:0000313" key="3">
    <source>
        <dbReference type="EMBL" id="OBK26976.1"/>
    </source>
</evidence>
<dbReference type="SUPFAM" id="SSF103473">
    <property type="entry name" value="MFS general substrate transporter"/>
    <property type="match status" value="1"/>
</dbReference>
<dbReference type="AlphaFoldDB" id="A0A1A3NYG0"/>